<name>A0A7D5UYL4_9HYPO</name>
<keyword evidence="1" id="KW-0472">Membrane</keyword>
<protein>
    <submittedName>
        <fullName evidence="2">Uncharacterized protein</fullName>
    </submittedName>
</protein>
<sequence length="349" mass="39263">MYKERGGGMRMKAETNQISQVIYAEDGMLRAAERSLIYRVDEDEGLSALQPHCPTANCRWPIFSSLAVCVSMGNVTEYLTPVDYYVILPGEFGRDHGGINITSPDTTEPLYKWNNSDIMPLSLARAFFLYAFPTNETDSMAFEAVEVVWHYCVHTYNISVTNNVAKTELLASELTVSQRGEKNTSFTLLAKNGHHEFNLSNFKMIYGFGRRLQTTIRGYWSISSPELRTVNEFTMRANQVNGTVEGDALEPEIFITVRWPWISFLAAQIVLTIVFIWAVAASTSNLEVPVIKGSNAAELFAIRKSDMETTTIGTVDGKQAGIDQKIDKKTLGILVRDYDTWHLEIHSKE</sequence>
<dbReference type="OrthoDB" id="4941283at2759"/>
<evidence type="ECO:0000256" key="1">
    <source>
        <dbReference type="SAM" id="Phobius"/>
    </source>
</evidence>
<evidence type="ECO:0000313" key="3">
    <source>
        <dbReference type="Proteomes" id="UP000510686"/>
    </source>
</evidence>
<feature type="transmembrane region" description="Helical" evidence="1">
    <location>
        <begin position="261"/>
        <end position="280"/>
    </location>
</feature>
<reference evidence="2 3" key="1">
    <citation type="submission" date="2020-07" db="EMBL/GenBank/DDBJ databases">
        <title>Telomere length de novo assembly of all 7 chromosomes of the fungus, Metarhizium brunneum, using a novel assembly pipeline.</title>
        <authorList>
            <person name="Saud z."/>
            <person name="Kortsinoglou A."/>
            <person name="Kouvelis V.N."/>
            <person name="Butt T.M."/>
        </authorList>
    </citation>
    <scope>NUCLEOTIDE SEQUENCE [LARGE SCALE GENOMIC DNA]</scope>
    <source>
        <strain evidence="2 3">4556</strain>
    </source>
</reference>
<organism evidence="2 3">
    <name type="scientific">Metarhizium brunneum</name>
    <dbReference type="NCBI Taxonomy" id="500148"/>
    <lineage>
        <taxon>Eukaryota</taxon>
        <taxon>Fungi</taxon>
        <taxon>Dikarya</taxon>
        <taxon>Ascomycota</taxon>
        <taxon>Pezizomycotina</taxon>
        <taxon>Sordariomycetes</taxon>
        <taxon>Hypocreomycetidae</taxon>
        <taxon>Hypocreales</taxon>
        <taxon>Clavicipitaceae</taxon>
        <taxon>Metarhizium</taxon>
    </lineage>
</organism>
<dbReference type="EMBL" id="CP058935">
    <property type="protein sequence ID" value="QLI70456.1"/>
    <property type="molecule type" value="Genomic_DNA"/>
</dbReference>
<proteinExistence type="predicted"/>
<dbReference type="Proteomes" id="UP000510686">
    <property type="component" value="Chromosome 4"/>
</dbReference>
<dbReference type="KEGG" id="mbrn:90967962"/>
<keyword evidence="1" id="KW-0812">Transmembrane</keyword>
<dbReference type="PANTHER" id="PTHR35394:SF5">
    <property type="entry name" value="DUF3176 DOMAIN-CONTAINING PROTEIN"/>
    <property type="match status" value="1"/>
</dbReference>
<dbReference type="AlphaFoldDB" id="A0A7D5UYL4"/>
<keyword evidence="3" id="KW-1185">Reference proteome</keyword>
<dbReference type="PANTHER" id="PTHR35394">
    <property type="entry name" value="DUF3176 DOMAIN-CONTAINING PROTEIN"/>
    <property type="match status" value="1"/>
</dbReference>
<dbReference type="RefSeq" id="XP_065987014.1">
    <property type="nucleotide sequence ID" value="XM_066131023.1"/>
</dbReference>
<gene>
    <name evidence="2" type="ORF">G6M90_00g074910</name>
</gene>
<dbReference type="GeneID" id="90967962"/>
<keyword evidence="1" id="KW-1133">Transmembrane helix</keyword>
<evidence type="ECO:0000313" key="2">
    <source>
        <dbReference type="EMBL" id="QLI70456.1"/>
    </source>
</evidence>
<accession>A0A7D5UYL4</accession>